<dbReference type="Proteomes" id="UP001258017">
    <property type="component" value="Unassembled WGS sequence"/>
</dbReference>
<protein>
    <recommendedName>
        <fullName evidence="4">Pol polyprotein</fullName>
    </recommendedName>
</protein>
<evidence type="ECO:0000313" key="2">
    <source>
        <dbReference type="EMBL" id="KAK2578093.1"/>
    </source>
</evidence>
<evidence type="ECO:0008006" key="4">
    <source>
        <dbReference type="Google" id="ProtNLM"/>
    </source>
</evidence>
<reference evidence="2" key="1">
    <citation type="submission" date="2021-08" db="EMBL/GenBank/DDBJ databases">
        <authorList>
            <person name="Misof B."/>
            <person name="Oliver O."/>
            <person name="Podsiadlowski L."/>
            <person name="Donath A."/>
            <person name="Peters R."/>
            <person name="Mayer C."/>
            <person name="Rust J."/>
            <person name="Gunkel S."/>
            <person name="Lesny P."/>
            <person name="Martin S."/>
            <person name="Oeyen J.P."/>
            <person name="Petersen M."/>
            <person name="Panagiotis P."/>
            <person name="Wilbrandt J."/>
            <person name="Tanja T."/>
        </authorList>
    </citation>
    <scope>NUCLEOTIDE SEQUENCE</scope>
    <source>
        <strain evidence="2">GBR_01_08_01A</strain>
        <tissue evidence="2">Thorax + abdomen</tissue>
    </source>
</reference>
<accession>A0AAD9RF07</accession>
<evidence type="ECO:0000256" key="1">
    <source>
        <dbReference type="SAM" id="MobiDB-lite"/>
    </source>
</evidence>
<name>A0AAD9RF07_9HYME</name>
<dbReference type="EMBL" id="JAIFRP010000628">
    <property type="protein sequence ID" value="KAK2578093.1"/>
    <property type="molecule type" value="Genomic_DNA"/>
</dbReference>
<evidence type="ECO:0000313" key="3">
    <source>
        <dbReference type="Proteomes" id="UP001258017"/>
    </source>
</evidence>
<gene>
    <name evidence="2" type="ORF">KPH14_000593</name>
</gene>
<comment type="caution">
    <text evidence="2">The sequence shown here is derived from an EMBL/GenBank/DDBJ whole genome shotgun (WGS) entry which is preliminary data.</text>
</comment>
<dbReference type="AlphaFoldDB" id="A0AAD9RF07"/>
<feature type="region of interest" description="Disordered" evidence="1">
    <location>
        <begin position="78"/>
        <end position="106"/>
    </location>
</feature>
<sequence>MKKIRPKSTAHHIRHSAFQFKDLQTCTHVFVRVDAVRKPLQPPYEGPFKVISRISDLLYNVDVDGKETNISTERLKPAYIQRQPQDLDDEHPEVDSSDIHMTPVKP</sequence>
<dbReference type="PANTHER" id="PTHR38681">
    <property type="entry name" value="RETROVIRUS-RELATED POL POLYPROTEIN FROM TRANSPOSON 412-LIKE PROTEIN-RELATED"/>
    <property type="match status" value="1"/>
</dbReference>
<keyword evidence="3" id="KW-1185">Reference proteome</keyword>
<reference evidence="2" key="2">
    <citation type="journal article" date="2023" name="Commun. Biol.">
        <title>Intrasexual cuticular hydrocarbon dimorphism in a wasp sheds light on hydrocarbon biosynthesis genes in Hymenoptera.</title>
        <authorList>
            <person name="Moris V.C."/>
            <person name="Podsiadlowski L."/>
            <person name="Martin S."/>
            <person name="Oeyen J.P."/>
            <person name="Donath A."/>
            <person name="Petersen M."/>
            <person name="Wilbrandt J."/>
            <person name="Misof B."/>
            <person name="Liedtke D."/>
            <person name="Thamm M."/>
            <person name="Scheiner R."/>
            <person name="Schmitt T."/>
            <person name="Niehuis O."/>
        </authorList>
    </citation>
    <scope>NUCLEOTIDE SEQUENCE</scope>
    <source>
        <strain evidence="2">GBR_01_08_01A</strain>
    </source>
</reference>
<feature type="non-terminal residue" evidence="2">
    <location>
        <position position="106"/>
    </location>
</feature>
<dbReference type="PANTHER" id="PTHR38681:SF1">
    <property type="entry name" value="RETROVIRUS-RELATED POL POLYPROTEIN FROM TRANSPOSON 412-LIKE PROTEIN"/>
    <property type="match status" value="1"/>
</dbReference>
<proteinExistence type="predicted"/>
<organism evidence="2 3">
    <name type="scientific">Odynerus spinipes</name>
    <dbReference type="NCBI Taxonomy" id="1348599"/>
    <lineage>
        <taxon>Eukaryota</taxon>
        <taxon>Metazoa</taxon>
        <taxon>Ecdysozoa</taxon>
        <taxon>Arthropoda</taxon>
        <taxon>Hexapoda</taxon>
        <taxon>Insecta</taxon>
        <taxon>Pterygota</taxon>
        <taxon>Neoptera</taxon>
        <taxon>Endopterygota</taxon>
        <taxon>Hymenoptera</taxon>
        <taxon>Apocrita</taxon>
        <taxon>Aculeata</taxon>
        <taxon>Vespoidea</taxon>
        <taxon>Vespidae</taxon>
        <taxon>Eumeninae</taxon>
        <taxon>Odynerus</taxon>
    </lineage>
</organism>